<dbReference type="SUPFAM" id="SSF56601">
    <property type="entry name" value="beta-lactamase/transpeptidase-like"/>
    <property type="match status" value="1"/>
</dbReference>
<dbReference type="Proteomes" id="UP000217083">
    <property type="component" value="Unassembled WGS sequence"/>
</dbReference>
<dbReference type="InterPro" id="IPR012338">
    <property type="entry name" value="Beta-lactam/transpept-like"/>
</dbReference>
<name>A0A263BV29_9BACI</name>
<keyword evidence="3" id="KW-1185">Reference proteome</keyword>
<organism evidence="2 3">
    <name type="scientific">Lottiidibacillus patelloidae</name>
    <dbReference type="NCBI Taxonomy" id="2670334"/>
    <lineage>
        <taxon>Bacteria</taxon>
        <taxon>Bacillati</taxon>
        <taxon>Bacillota</taxon>
        <taxon>Bacilli</taxon>
        <taxon>Bacillales</taxon>
        <taxon>Bacillaceae</taxon>
        <taxon>Lottiidibacillus</taxon>
    </lineage>
</organism>
<gene>
    <name evidence="2" type="ORF">CIB95_04195</name>
</gene>
<accession>A0A263BV29</accession>
<evidence type="ECO:0000259" key="1">
    <source>
        <dbReference type="Pfam" id="PF00144"/>
    </source>
</evidence>
<dbReference type="InterPro" id="IPR050789">
    <property type="entry name" value="Diverse_Enzym_Activities"/>
</dbReference>
<dbReference type="Gene3D" id="3.40.710.10">
    <property type="entry name" value="DD-peptidase/beta-lactamase superfamily"/>
    <property type="match status" value="1"/>
</dbReference>
<comment type="caution">
    <text evidence="2">The sequence shown here is derived from an EMBL/GenBank/DDBJ whole genome shotgun (WGS) entry which is preliminary data.</text>
</comment>
<evidence type="ECO:0000313" key="2">
    <source>
        <dbReference type="EMBL" id="OZM57579.1"/>
    </source>
</evidence>
<evidence type="ECO:0000313" key="3">
    <source>
        <dbReference type="Proteomes" id="UP000217083"/>
    </source>
</evidence>
<dbReference type="PANTHER" id="PTHR43283:SF7">
    <property type="entry name" value="BETA-LACTAMASE-RELATED DOMAIN-CONTAINING PROTEIN"/>
    <property type="match status" value="1"/>
</dbReference>
<feature type="domain" description="Beta-lactamase-related" evidence="1">
    <location>
        <begin position="29"/>
        <end position="327"/>
    </location>
</feature>
<dbReference type="RefSeq" id="WP_094922338.1">
    <property type="nucleotide sequence ID" value="NZ_NPIA01000002.1"/>
</dbReference>
<dbReference type="PANTHER" id="PTHR43283">
    <property type="entry name" value="BETA-LACTAMASE-RELATED"/>
    <property type="match status" value="1"/>
</dbReference>
<dbReference type="EMBL" id="NPIA01000002">
    <property type="protein sequence ID" value="OZM57579.1"/>
    <property type="molecule type" value="Genomic_DNA"/>
</dbReference>
<dbReference type="Pfam" id="PF00144">
    <property type="entry name" value="Beta-lactamase"/>
    <property type="match status" value="1"/>
</dbReference>
<reference evidence="2 3" key="2">
    <citation type="submission" date="2017-09" db="EMBL/GenBank/DDBJ databases">
        <title>Bacillus patelloidae sp. nov., isolated from the intestinal tract of a marine limpet.</title>
        <authorList>
            <person name="Liu R."/>
            <person name="Dong C."/>
            <person name="Shao Z."/>
        </authorList>
    </citation>
    <scope>NUCLEOTIDE SEQUENCE [LARGE SCALE GENOMIC DNA]</scope>
    <source>
        <strain evidence="2 3">SA5d-4</strain>
    </source>
</reference>
<reference evidence="3" key="1">
    <citation type="submission" date="2017-08" db="EMBL/GenBank/DDBJ databases">
        <authorList>
            <person name="Huang Z."/>
        </authorList>
    </citation>
    <scope>NUCLEOTIDE SEQUENCE [LARGE SCALE GENOMIC DNA]</scope>
    <source>
        <strain evidence="3">SA5d-4</strain>
    </source>
</reference>
<dbReference type="InterPro" id="IPR001466">
    <property type="entry name" value="Beta-lactam-related"/>
</dbReference>
<dbReference type="AlphaFoldDB" id="A0A263BV29"/>
<proteinExistence type="predicted"/>
<protein>
    <recommendedName>
        <fullName evidence="1">Beta-lactamase-related domain-containing protein</fullName>
    </recommendedName>
</protein>
<sequence>MIIDQSANAIEKVLSKEPSVKLERLYNYVSKIQKQIRASASAVIVIQKNKVIGEWYEGHDPLTGNVINEKSRFNVFSTRKSYIGLVVAFLLKEKKIKDIDDFVTDYIDNLDQDLLQGVTIRHLVTHTHGLDIEGGKIIKNAPAGTVWDYNDGGLTLLYKIVSKTSGSTVNQILQDNVFTPLHFKETGWESSYLPTLVADVFESSEKPKVRLEDNTGFDRNLFVSARELAHWGYLNLNKGKIANRQVLPRELFDETTSIQTPKDMKNIPQNGFFWFLNENGFAESELGEDLPLNAFQILGASGCACLVIPEYDAVAVRMYNKIGNPPGYDYLRDIKDFGNLVNEILIKGE</sequence>